<dbReference type="Gene3D" id="3.20.20.120">
    <property type="entry name" value="Enolase-like C-terminal domain"/>
    <property type="match status" value="1"/>
</dbReference>
<dbReference type="KEGG" id="avu:BK816_07520"/>
<dbReference type="Pfam" id="PF13378">
    <property type="entry name" value="MR_MLE_C"/>
    <property type="match status" value="1"/>
</dbReference>
<accession>A0A1D9MMW5</accession>
<gene>
    <name evidence="4" type="primary">menC</name>
    <name evidence="6" type="ORF">BK816_07520</name>
</gene>
<feature type="binding site" evidence="4">
    <location>
        <position position="138"/>
    </location>
    <ligand>
        <name>Mg(2+)</name>
        <dbReference type="ChEBI" id="CHEBI:18420"/>
    </ligand>
</feature>
<evidence type="ECO:0000313" key="6">
    <source>
        <dbReference type="EMBL" id="AOZ73529.1"/>
    </source>
</evidence>
<dbReference type="GO" id="GO:0043748">
    <property type="term" value="F:O-succinylbenzoate synthase activity"/>
    <property type="evidence" value="ECO:0007669"/>
    <property type="project" value="UniProtKB-EC"/>
</dbReference>
<evidence type="ECO:0000256" key="2">
    <source>
        <dbReference type="ARBA" id="ARBA00022842"/>
    </source>
</evidence>
<dbReference type="SFLD" id="SFLDS00001">
    <property type="entry name" value="Enolase"/>
    <property type="match status" value="1"/>
</dbReference>
<dbReference type="InterPro" id="IPR013342">
    <property type="entry name" value="Mandelate_racemase_C"/>
</dbReference>
<dbReference type="UniPathway" id="UPA00079"/>
<dbReference type="NCBIfam" id="NF002782">
    <property type="entry name" value="PRK02901.1"/>
    <property type="match status" value="1"/>
</dbReference>
<comment type="similarity">
    <text evidence="4">Belongs to the mandelate racemase/muconate lactonizing enzyme family. MenC type 1 subfamily.</text>
</comment>
<evidence type="ECO:0000259" key="5">
    <source>
        <dbReference type="SMART" id="SM00922"/>
    </source>
</evidence>
<keyword evidence="2 4" id="KW-0460">Magnesium</keyword>
<dbReference type="CDD" id="cd03320">
    <property type="entry name" value="OSBS"/>
    <property type="match status" value="1"/>
</dbReference>
<dbReference type="SUPFAM" id="SSF51604">
    <property type="entry name" value="Enolase C-terminal domain-like"/>
    <property type="match status" value="1"/>
</dbReference>
<dbReference type="Pfam" id="PF18374">
    <property type="entry name" value="Enolase_like_N"/>
    <property type="match status" value="1"/>
</dbReference>
<evidence type="ECO:0000256" key="1">
    <source>
        <dbReference type="ARBA" id="ARBA00022723"/>
    </source>
</evidence>
<dbReference type="SFLD" id="SFLDF00009">
    <property type="entry name" value="o-succinylbenzoate_synthase"/>
    <property type="match status" value="1"/>
</dbReference>
<dbReference type="SFLD" id="SFLDG00180">
    <property type="entry name" value="muconate_cycloisomerase"/>
    <property type="match status" value="1"/>
</dbReference>
<keyword evidence="1 4" id="KW-0479">Metal-binding</keyword>
<dbReference type="GO" id="GO:0009234">
    <property type="term" value="P:menaquinone biosynthetic process"/>
    <property type="evidence" value="ECO:0007669"/>
    <property type="project" value="UniProtKB-UniRule"/>
</dbReference>
<sequence>MPQKLAAKGIDAIVAWQVPMRVKFRRIWLREGIWLHGPAGWGECSPFWDYDAVESAHWLAAGLETATLELPLPQLNAIPLNVTVPVVPPERAAEIVAKSGASTAKVKVADPGSDLAADVQRLAAVREAIGDTGKIRIDANAAWDVSQAVSAIGILNQAAGGLDYVEQPCPSVAELAEVKQKVGVRIAADESVRRAEDPLAVAKAGAADLLVIKVQPLGGIRQALHICEAAQLPVVVSSALDAAYGIWAGGRLAEQLALKGQLDGACGLGTMSLFTEDVLGQANPSDGAHLSTQKPDFDPIYHPSENGPEQVRHELRERWATRLAAMSQALPERRFGKP</sequence>
<dbReference type="InterPro" id="IPR010196">
    <property type="entry name" value="OSB_synthase_MenC1"/>
</dbReference>
<keyword evidence="4" id="KW-0474">Menaquinone biosynthesis</keyword>
<comment type="function">
    <text evidence="4">Converts 2-succinyl-6-hydroxy-2,4-cyclohexadiene-1-carboxylate (SHCHC) to 2-succinylbenzoate (OSB).</text>
</comment>
<comment type="catalytic activity">
    <reaction evidence="4">
        <text>(1R,6R)-6-hydroxy-2-succinyl-cyclohexa-2,4-diene-1-carboxylate = 2-succinylbenzoate + H2O</text>
        <dbReference type="Rhea" id="RHEA:10196"/>
        <dbReference type="ChEBI" id="CHEBI:15377"/>
        <dbReference type="ChEBI" id="CHEBI:18325"/>
        <dbReference type="ChEBI" id="CHEBI:58689"/>
        <dbReference type="EC" id="4.2.1.113"/>
    </reaction>
</comment>
<dbReference type="EC" id="4.2.1.113" evidence="4"/>
<dbReference type="STRING" id="1912795.BK816_07520"/>
<dbReference type="InterPro" id="IPR029065">
    <property type="entry name" value="Enolase_C-like"/>
</dbReference>
<evidence type="ECO:0000313" key="7">
    <source>
        <dbReference type="Proteomes" id="UP000176288"/>
    </source>
</evidence>
<keyword evidence="7" id="KW-1185">Reference proteome</keyword>
<comment type="cofactor">
    <cofactor evidence="4">
        <name>a divalent metal cation</name>
        <dbReference type="ChEBI" id="CHEBI:60240"/>
    </cofactor>
</comment>
<feature type="domain" description="Mandelate racemase/muconate lactonizing enzyme C-terminal" evidence="5">
    <location>
        <begin position="89"/>
        <end position="185"/>
    </location>
</feature>
<protein>
    <recommendedName>
        <fullName evidence="4">o-succinylbenzoate synthase</fullName>
        <shortName evidence="4">OSB synthase</shortName>
        <shortName evidence="4">OSBS</shortName>
        <ecNumber evidence="4">4.2.1.113</ecNumber>
    </recommendedName>
    <alternativeName>
        <fullName evidence="4">4-(2'-carboxyphenyl)-4-oxybutyric acid synthase</fullName>
    </alternativeName>
    <alternativeName>
        <fullName evidence="4">o-succinylbenzoic acid synthase</fullName>
    </alternativeName>
</protein>
<feature type="active site" description="Proton donor" evidence="4">
    <location>
        <position position="107"/>
    </location>
</feature>
<feature type="binding site" evidence="4">
    <location>
        <position position="166"/>
    </location>
    <ligand>
        <name>Mg(2+)</name>
        <dbReference type="ChEBI" id="CHEBI:18420"/>
    </ligand>
</feature>
<dbReference type="EMBL" id="CP017812">
    <property type="protein sequence ID" value="AOZ73529.1"/>
    <property type="molecule type" value="Genomic_DNA"/>
</dbReference>
<name>A0A1D9MMW5_9ACTO</name>
<dbReference type="AlphaFoldDB" id="A0A1D9MMW5"/>
<evidence type="ECO:0000256" key="4">
    <source>
        <dbReference type="HAMAP-Rule" id="MF_00470"/>
    </source>
</evidence>
<dbReference type="InterPro" id="IPR036849">
    <property type="entry name" value="Enolase-like_C_sf"/>
</dbReference>
<dbReference type="PANTHER" id="PTHR48073:SF2">
    <property type="entry name" value="O-SUCCINYLBENZOATE SYNTHASE"/>
    <property type="match status" value="1"/>
</dbReference>
<proteinExistence type="inferred from homology"/>
<dbReference type="GO" id="GO:0000287">
    <property type="term" value="F:magnesium ion binding"/>
    <property type="evidence" value="ECO:0007669"/>
    <property type="project" value="UniProtKB-UniRule"/>
</dbReference>
<dbReference type="SMART" id="SM00922">
    <property type="entry name" value="MR_MLE"/>
    <property type="match status" value="1"/>
</dbReference>
<reference evidence="6 7" key="1">
    <citation type="submission" date="2016-10" db="EMBL/GenBank/DDBJ databases">
        <title>Actinomyces aegypiusis sp. nov., isolated from the Aegypius monachus in Qinghai Tibet Plateau China.</title>
        <authorList>
            <person name="Wang Y."/>
        </authorList>
    </citation>
    <scope>NUCLEOTIDE SEQUENCE [LARGE SCALE GENOMIC DNA]</scope>
    <source>
        <strain evidence="6 7">VUL4_3</strain>
    </source>
</reference>
<evidence type="ECO:0000256" key="3">
    <source>
        <dbReference type="ARBA" id="ARBA00023239"/>
    </source>
</evidence>
<keyword evidence="3 4" id="KW-0456">Lyase</keyword>
<comment type="pathway">
    <text evidence="4">Quinol/quinone metabolism; 1,4-dihydroxy-2-naphthoate biosynthesis; 1,4-dihydroxy-2-naphthoate from chorismate: step 4/7.</text>
</comment>
<dbReference type="HAMAP" id="MF_00470">
    <property type="entry name" value="MenC_1"/>
    <property type="match status" value="1"/>
</dbReference>
<comment type="pathway">
    <text evidence="4">Quinol/quinone metabolism; menaquinone biosynthesis.</text>
</comment>
<dbReference type="Proteomes" id="UP000176288">
    <property type="component" value="Chromosome"/>
</dbReference>
<dbReference type="UniPathway" id="UPA01057">
    <property type="reaction ID" value="UER00165"/>
</dbReference>
<feature type="active site" description="Proton acceptor" evidence="4">
    <location>
        <position position="213"/>
    </location>
</feature>
<organism evidence="6 7">
    <name type="scientific">Boudabousia tangfeifanii</name>
    <dbReference type="NCBI Taxonomy" id="1912795"/>
    <lineage>
        <taxon>Bacteria</taxon>
        <taxon>Bacillati</taxon>
        <taxon>Actinomycetota</taxon>
        <taxon>Actinomycetes</taxon>
        <taxon>Actinomycetales</taxon>
        <taxon>Actinomycetaceae</taxon>
        <taxon>Boudabousia</taxon>
    </lineage>
</organism>
<dbReference type="PANTHER" id="PTHR48073">
    <property type="entry name" value="O-SUCCINYLBENZOATE SYNTHASE-RELATED"/>
    <property type="match status" value="1"/>
</dbReference>
<feature type="binding site" evidence="4">
    <location>
        <position position="189"/>
    </location>
    <ligand>
        <name>Mg(2+)</name>
        <dbReference type="ChEBI" id="CHEBI:18420"/>
    </ligand>
</feature>